<dbReference type="Proteomes" id="UP000191153">
    <property type="component" value="Unassembled WGS sequence"/>
</dbReference>
<dbReference type="OrthoDB" id="9799835at2"/>
<evidence type="ECO:0000256" key="1">
    <source>
        <dbReference type="ARBA" id="ARBA00023067"/>
    </source>
</evidence>
<dbReference type="InterPro" id="IPR010992">
    <property type="entry name" value="IHF-like_DNA-bd_dom_sf"/>
</dbReference>
<dbReference type="InterPro" id="IPR000119">
    <property type="entry name" value="Hist_DNA-bd"/>
</dbReference>
<dbReference type="PANTHER" id="PTHR33175:SF3">
    <property type="entry name" value="DNA-BINDING PROTEIN HU-BETA"/>
    <property type="match status" value="1"/>
</dbReference>
<evidence type="ECO:0000313" key="4">
    <source>
        <dbReference type="EMBL" id="SJZ94493.1"/>
    </source>
</evidence>
<comment type="similarity">
    <text evidence="3">Belongs to the bacterial histone-like protein family.</text>
</comment>
<dbReference type="PANTHER" id="PTHR33175">
    <property type="entry name" value="DNA-BINDING PROTEIN HU"/>
    <property type="match status" value="1"/>
</dbReference>
<dbReference type="GO" id="GO:0030527">
    <property type="term" value="F:structural constituent of chromatin"/>
    <property type="evidence" value="ECO:0007669"/>
    <property type="project" value="InterPro"/>
</dbReference>
<reference evidence="4 5" key="1">
    <citation type="submission" date="2017-02" db="EMBL/GenBank/DDBJ databases">
        <authorList>
            <person name="Peterson S.W."/>
        </authorList>
    </citation>
    <scope>NUCLEOTIDE SEQUENCE [LARGE SCALE GENOMIC DNA]</scope>
    <source>
        <strain evidence="4 5">ATCC 700028</strain>
    </source>
</reference>
<sequence>MTKKDFAKVLFEKELFVSKAEAERKLDGILTAFEEVLAAGEDINFIGWGKFEVAERAARVGRNPKTGEEIQIEAKKTVKFKPGKTLLEAVK</sequence>
<protein>
    <submittedName>
        <fullName evidence="4">DNA-binding protein HU-beta</fullName>
    </submittedName>
</protein>
<dbReference type="GO" id="GO:0005829">
    <property type="term" value="C:cytosol"/>
    <property type="evidence" value="ECO:0007669"/>
    <property type="project" value="TreeGrafter"/>
</dbReference>
<accession>A0A1T4PSH0</accession>
<evidence type="ECO:0000313" key="5">
    <source>
        <dbReference type="Proteomes" id="UP000191153"/>
    </source>
</evidence>
<dbReference type="Pfam" id="PF00216">
    <property type="entry name" value="Bac_DNA_binding"/>
    <property type="match status" value="1"/>
</dbReference>
<dbReference type="AlphaFoldDB" id="A0A1T4PSH0"/>
<dbReference type="PRINTS" id="PR01727">
    <property type="entry name" value="DNABINDINGHU"/>
</dbReference>
<organism evidence="4 5">
    <name type="scientific">Cetobacterium ceti</name>
    <dbReference type="NCBI Taxonomy" id="180163"/>
    <lineage>
        <taxon>Bacteria</taxon>
        <taxon>Fusobacteriati</taxon>
        <taxon>Fusobacteriota</taxon>
        <taxon>Fusobacteriia</taxon>
        <taxon>Fusobacteriales</taxon>
        <taxon>Fusobacteriaceae</taxon>
        <taxon>Cetobacterium</taxon>
    </lineage>
</organism>
<gene>
    <name evidence="4" type="ORF">SAMN02745174_02020</name>
</gene>
<dbReference type="Gene3D" id="4.10.520.10">
    <property type="entry name" value="IHF-like DNA-binding proteins"/>
    <property type="match status" value="1"/>
</dbReference>
<dbReference type="CDD" id="cd13831">
    <property type="entry name" value="HU"/>
    <property type="match status" value="1"/>
</dbReference>
<dbReference type="GO" id="GO:0003677">
    <property type="term" value="F:DNA binding"/>
    <property type="evidence" value="ECO:0007669"/>
    <property type="project" value="UniProtKB-KW"/>
</dbReference>
<evidence type="ECO:0000256" key="3">
    <source>
        <dbReference type="RuleBase" id="RU003939"/>
    </source>
</evidence>
<dbReference type="GO" id="GO:0030261">
    <property type="term" value="P:chromosome condensation"/>
    <property type="evidence" value="ECO:0007669"/>
    <property type="project" value="UniProtKB-KW"/>
</dbReference>
<dbReference type="EMBL" id="FUWX01000016">
    <property type="protein sequence ID" value="SJZ94493.1"/>
    <property type="molecule type" value="Genomic_DNA"/>
</dbReference>
<keyword evidence="2 4" id="KW-0238">DNA-binding</keyword>
<dbReference type="RefSeq" id="WP_078694474.1">
    <property type="nucleotide sequence ID" value="NZ_FUWX01000016.1"/>
</dbReference>
<keyword evidence="5" id="KW-1185">Reference proteome</keyword>
<dbReference type="STRING" id="180163.SAMN02745174_02020"/>
<dbReference type="SMART" id="SM00411">
    <property type="entry name" value="BHL"/>
    <property type="match status" value="1"/>
</dbReference>
<proteinExistence type="inferred from homology"/>
<evidence type="ECO:0000256" key="2">
    <source>
        <dbReference type="ARBA" id="ARBA00023125"/>
    </source>
</evidence>
<name>A0A1T4PSH0_9FUSO</name>
<dbReference type="SUPFAM" id="SSF47729">
    <property type="entry name" value="IHF-like DNA-binding proteins"/>
    <property type="match status" value="1"/>
</dbReference>
<keyword evidence="1" id="KW-0226">DNA condensation</keyword>